<evidence type="ECO:0000313" key="7">
    <source>
        <dbReference type="Proteomes" id="UP000516369"/>
    </source>
</evidence>
<reference evidence="6 7" key="1">
    <citation type="submission" date="2020-05" db="EMBL/GenBank/DDBJ databases">
        <title>Complete closed genome sequence of Defluviicoccus vanus.</title>
        <authorList>
            <person name="Bessarab I."/>
            <person name="Arumugam K."/>
            <person name="Maszenan A.M."/>
            <person name="Seviour R.J."/>
            <person name="Williams R.B."/>
        </authorList>
    </citation>
    <scope>NUCLEOTIDE SEQUENCE [LARGE SCALE GENOMIC DNA]</scope>
    <source>
        <strain evidence="6 7">Ben 114</strain>
    </source>
</reference>
<dbReference type="AlphaFoldDB" id="A0A7H1MZG7"/>
<dbReference type="GO" id="GO:0003677">
    <property type="term" value="F:DNA binding"/>
    <property type="evidence" value="ECO:0007669"/>
    <property type="project" value="UniProtKB-KW"/>
</dbReference>
<name>A0A7H1MZG7_9PROT</name>
<feature type="domain" description="Tyr recombinase" evidence="5">
    <location>
        <begin position="159"/>
        <end position="351"/>
    </location>
</feature>
<keyword evidence="7" id="KW-1185">Reference proteome</keyword>
<dbReference type="PANTHER" id="PTHR30349">
    <property type="entry name" value="PHAGE INTEGRASE-RELATED"/>
    <property type="match status" value="1"/>
</dbReference>
<proteinExistence type="inferred from homology"/>
<gene>
    <name evidence="6" type="ORF">HQ394_05145</name>
</gene>
<dbReference type="GO" id="GO:0006310">
    <property type="term" value="P:DNA recombination"/>
    <property type="evidence" value="ECO:0007669"/>
    <property type="project" value="UniProtKB-KW"/>
</dbReference>
<dbReference type="PROSITE" id="PS51898">
    <property type="entry name" value="TYR_RECOMBINASE"/>
    <property type="match status" value="1"/>
</dbReference>
<evidence type="ECO:0000256" key="2">
    <source>
        <dbReference type="ARBA" id="ARBA00022908"/>
    </source>
</evidence>
<dbReference type="Gene3D" id="1.10.443.10">
    <property type="entry name" value="Intergrase catalytic core"/>
    <property type="match status" value="1"/>
</dbReference>
<dbReference type="InterPro" id="IPR002104">
    <property type="entry name" value="Integrase_catalytic"/>
</dbReference>
<dbReference type="Proteomes" id="UP000516369">
    <property type="component" value="Chromosome"/>
</dbReference>
<dbReference type="Pfam" id="PF00589">
    <property type="entry name" value="Phage_integrase"/>
    <property type="match status" value="1"/>
</dbReference>
<dbReference type="InterPro" id="IPR011010">
    <property type="entry name" value="DNA_brk_join_enz"/>
</dbReference>
<dbReference type="PANTHER" id="PTHR30349:SF41">
    <property type="entry name" value="INTEGRASE_RECOMBINASE PROTEIN MJ0367-RELATED"/>
    <property type="match status" value="1"/>
</dbReference>
<dbReference type="InterPro" id="IPR050090">
    <property type="entry name" value="Tyrosine_recombinase_XerCD"/>
</dbReference>
<protein>
    <submittedName>
        <fullName evidence="6">Tyrosine-type recombinase/integrase</fullName>
    </submittedName>
</protein>
<keyword evidence="3" id="KW-0238">DNA-binding</keyword>
<accession>A0A7H1MZG7</accession>
<dbReference type="EMBL" id="CP053923">
    <property type="protein sequence ID" value="QNT68853.1"/>
    <property type="molecule type" value="Genomic_DNA"/>
</dbReference>
<evidence type="ECO:0000259" key="5">
    <source>
        <dbReference type="PROSITE" id="PS51898"/>
    </source>
</evidence>
<keyword evidence="4" id="KW-0233">DNA recombination</keyword>
<keyword evidence="2" id="KW-0229">DNA integration</keyword>
<evidence type="ECO:0000313" key="6">
    <source>
        <dbReference type="EMBL" id="QNT68853.1"/>
    </source>
</evidence>
<evidence type="ECO:0000256" key="4">
    <source>
        <dbReference type="ARBA" id="ARBA00023172"/>
    </source>
</evidence>
<comment type="similarity">
    <text evidence="1">Belongs to the 'phage' integrase family.</text>
</comment>
<dbReference type="GO" id="GO:0015074">
    <property type="term" value="P:DNA integration"/>
    <property type="evidence" value="ECO:0007669"/>
    <property type="project" value="UniProtKB-KW"/>
</dbReference>
<dbReference type="InterPro" id="IPR013762">
    <property type="entry name" value="Integrase-like_cat_sf"/>
</dbReference>
<evidence type="ECO:0000256" key="1">
    <source>
        <dbReference type="ARBA" id="ARBA00008857"/>
    </source>
</evidence>
<sequence>MSVKNQGTRRYIWRSLRTADRGVAEKAAAEFAMEVMFHERYGLSLFPKRVASVIDEWLAEEDLTPAMRKAATKSLRYWKEWIGDRLVTEVGDLSDYLAWRRGYWKRHSRVGKPTTKANPADRTLVLEVQTMRRVFAFARRRGWLAIEPQMPVMKKIKRNRRPALTPEEQQRLKGMLENGWADTPHRWMIKALILTLLLSGIRIGEARTLRWSDLERTKIDGPNSTFLLKVNGKTGEREVVAYPELITILLHYKGYLLSKKLWRGESSRLFADCRGQPIRDVRESWHNVCEKAGIGPFALYCLRHTYITNHIKYSEHPDVFLLARNCGTSVEMIEKFYSDVRTRDAVKRLTQ</sequence>
<organism evidence="6 7">
    <name type="scientific">Defluviicoccus vanus</name>
    <dbReference type="NCBI Taxonomy" id="111831"/>
    <lineage>
        <taxon>Bacteria</taxon>
        <taxon>Pseudomonadati</taxon>
        <taxon>Pseudomonadota</taxon>
        <taxon>Alphaproteobacteria</taxon>
        <taxon>Rhodospirillales</taxon>
        <taxon>Rhodospirillaceae</taxon>
        <taxon>Defluviicoccus</taxon>
    </lineage>
</organism>
<evidence type="ECO:0000256" key="3">
    <source>
        <dbReference type="ARBA" id="ARBA00023125"/>
    </source>
</evidence>
<dbReference type="KEGG" id="dvn:HQ394_05145"/>
<dbReference type="SUPFAM" id="SSF56349">
    <property type="entry name" value="DNA breaking-rejoining enzymes"/>
    <property type="match status" value="1"/>
</dbReference>